<evidence type="ECO:0000256" key="1">
    <source>
        <dbReference type="ARBA" id="ARBA00000085"/>
    </source>
</evidence>
<dbReference type="Gene3D" id="3.30.565.10">
    <property type="entry name" value="Histidine kinase-like ATPase, C-terminal domain"/>
    <property type="match status" value="1"/>
</dbReference>
<dbReference type="CDD" id="cd00075">
    <property type="entry name" value="HATPase"/>
    <property type="match status" value="1"/>
</dbReference>
<dbReference type="InterPro" id="IPR003661">
    <property type="entry name" value="HisK_dim/P_dom"/>
</dbReference>
<dbReference type="AlphaFoldDB" id="A0A096DNL9"/>
<gene>
    <name evidence="13" type="ORF">Y919_03705</name>
</gene>
<dbReference type="PROSITE" id="PS50109">
    <property type="entry name" value="HIS_KIN"/>
    <property type="match status" value="1"/>
</dbReference>
<feature type="transmembrane region" description="Helical" evidence="10">
    <location>
        <begin position="165"/>
        <end position="184"/>
    </location>
</feature>
<evidence type="ECO:0000256" key="7">
    <source>
        <dbReference type="ARBA" id="ARBA00023012"/>
    </source>
</evidence>
<keyword evidence="9" id="KW-0175">Coiled coil</keyword>
<keyword evidence="6" id="KW-0418">Kinase</keyword>
<proteinExistence type="predicted"/>
<keyword evidence="7" id="KW-0902">Two-component regulatory system</keyword>
<dbReference type="RefSeq" id="WP_035162516.1">
    <property type="nucleotide sequence ID" value="NZ_AZTB01000012.1"/>
</dbReference>
<dbReference type="GO" id="GO:0004721">
    <property type="term" value="F:phosphoprotein phosphatase activity"/>
    <property type="evidence" value="ECO:0007669"/>
    <property type="project" value="TreeGrafter"/>
</dbReference>
<dbReference type="SUPFAM" id="SSF47384">
    <property type="entry name" value="Homodimeric domain of signal transducing histidine kinase"/>
    <property type="match status" value="1"/>
</dbReference>
<dbReference type="SMART" id="SM00304">
    <property type="entry name" value="HAMP"/>
    <property type="match status" value="1"/>
</dbReference>
<accession>A0A096DNL9</accession>
<evidence type="ECO:0000256" key="5">
    <source>
        <dbReference type="ARBA" id="ARBA00022679"/>
    </source>
</evidence>
<keyword evidence="4" id="KW-0597">Phosphoprotein</keyword>
<comment type="subcellular location">
    <subcellularLocation>
        <location evidence="2">Membrane</location>
    </subcellularLocation>
</comment>
<dbReference type="GO" id="GO:0005886">
    <property type="term" value="C:plasma membrane"/>
    <property type="evidence" value="ECO:0007669"/>
    <property type="project" value="TreeGrafter"/>
</dbReference>
<dbReference type="InterPro" id="IPR003660">
    <property type="entry name" value="HAMP_dom"/>
</dbReference>
<dbReference type="EC" id="2.7.13.3" evidence="3"/>
<dbReference type="PANTHER" id="PTHR45453">
    <property type="entry name" value="PHOSPHATE REGULON SENSOR PROTEIN PHOR"/>
    <property type="match status" value="1"/>
</dbReference>
<dbReference type="Gene3D" id="6.10.340.10">
    <property type="match status" value="1"/>
</dbReference>
<evidence type="ECO:0000313" key="13">
    <source>
        <dbReference type="EMBL" id="KGG80861.1"/>
    </source>
</evidence>
<evidence type="ECO:0000256" key="9">
    <source>
        <dbReference type="SAM" id="Coils"/>
    </source>
</evidence>
<dbReference type="STRING" id="1156417.Y919_03705"/>
<evidence type="ECO:0000313" key="14">
    <source>
        <dbReference type="Proteomes" id="UP000029622"/>
    </source>
</evidence>
<evidence type="ECO:0000259" key="12">
    <source>
        <dbReference type="PROSITE" id="PS50885"/>
    </source>
</evidence>
<dbReference type="PROSITE" id="PS50885">
    <property type="entry name" value="HAMP"/>
    <property type="match status" value="1"/>
</dbReference>
<evidence type="ECO:0000256" key="10">
    <source>
        <dbReference type="SAM" id="Phobius"/>
    </source>
</evidence>
<dbReference type="InterPro" id="IPR003594">
    <property type="entry name" value="HATPase_dom"/>
</dbReference>
<evidence type="ECO:0000259" key="11">
    <source>
        <dbReference type="PROSITE" id="PS50109"/>
    </source>
</evidence>
<dbReference type="SMART" id="SM00388">
    <property type="entry name" value="HisKA"/>
    <property type="match status" value="1"/>
</dbReference>
<dbReference type="Pfam" id="PF02518">
    <property type="entry name" value="HATPase_c"/>
    <property type="match status" value="1"/>
</dbReference>
<dbReference type="FunFam" id="3.30.565.10:FF:000006">
    <property type="entry name" value="Sensor histidine kinase WalK"/>
    <property type="match status" value="1"/>
</dbReference>
<evidence type="ECO:0000256" key="6">
    <source>
        <dbReference type="ARBA" id="ARBA00022777"/>
    </source>
</evidence>
<feature type="domain" description="Histidine kinase" evidence="11">
    <location>
        <begin position="267"/>
        <end position="484"/>
    </location>
</feature>
<dbReference type="SMART" id="SM00387">
    <property type="entry name" value="HATPase_c"/>
    <property type="match status" value="1"/>
</dbReference>
<dbReference type="Proteomes" id="UP000029622">
    <property type="component" value="Unassembled WGS sequence"/>
</dbReference>
<dbReference type="PRINTS" id="PR00344">
    <property type="entry name" value="BCTRLSENSOR"/>
</dbReference>
<name>A0A096DNL9_9FIRM</name>
<keyword evidence="10" id="KW-0812">Transmembrane</keyword>
<keyword evidence="8 10" id="KW-0472">Membrane</keyword>
<dbReference type="InterPro" id="IPR004358">
    <property type="entry name" value="Sig_transdc_His_kin-like_C"/>
</dbReference>
<evidence type="ECO:0000256" key="3">
    <source>
        <dbReference type="ARBA" id="ARBA00012438"/>
    </source>
</evidence>
<dbReference type="EMBL" id="AZTB01000012">
    <property type="protein sequence ID" value="KGG80861.1"/>
    <property type="molecule type" value="Genomic_DNA"/>
</dbReference>
<dbReference type="SUPFAM" id="SSF55874">
    <property type="entry name" value="ATPase domain of HSP90 chaperone/DNA topoisomerase II/histidine kinase"/>
    <property type="match status" value="1"/>
</dbReference>
<dbReference type="InterPro" id="IPR036097">
    <property type="entry name" value="HisK_dim/P_sf"/>
</dbReference>
<dbReference type="InterPro" id="IPR005467">
    <property type="entry name" value="His_kinase_dom"/>
</dbReference>
<dbReference type="PANTHER" id="PTHR45453:SF3">
    <property type="entry name" value="HISTIDINE KINASE"/>
    <property type="match status" value="1"/>
</dbReference>
<protein>
    <recommendedName>
        <fullName evidence="3">histidine kinase</fullName>
        <ecNumber evidence="3">2.7.13.3</ecNumber>
    </recommendedName>
</protein>
<keyword evidence="10" id="KW-1133">Transmembrane helix</keyword>
<feature type="domain" description="HAMP" evidence="12">
    <location>
        <begin position="186"/>
        <end position="238"/>
    </location>
</feature>
<sequence length="490" mass="56593">MRRSLKTKLFLSILLLTSIILGLVWFFNVKYLDSYYIERKKDNLVSYSNHIKNIYKGDTRKIYDELERIENLIGGNITIVASNGEIEYPISYRPQYGRMGRGFIPISKEDLKEILSGSTVIKIFKHPKFDIRILSVVTPLSSDKILIIQSSVASIEEGIDIIKDYYIYIAIISLIIGIILTFILTKIITEPILRLNKVARKMANLDFSHKYNVVSRDEIGQLGESLNYLSEKLSFTIDELNKANKKLREDIEKERRLDKMRKEFISNVSHELKTPIALIKGYAEGLKDNVIDDIESKNFYCEVIMDEAEKMSKLVKDLLDLSQLESGHYSLNKEKFNICNLVDKILNKYSPIFKEKNINVSIKKDDDKMYVNGDRVRLEQVLVNLINNALNHIGAERVLEVTIRRLSNNAIISIYNSGSFIPEDEIDRIWESFYKVDKSRARKYGGTGLGLSIVKNILKLHNSNYGVRNVKNGVEFWFELELISIDNKNY</sequence>
<evidence type="ECO:0000256" key="4">
    <source>
        <dbReference type="ARBA" id="ARBA00022553"/>
    </source>
</evidence>
<dbReference type="SUPFAM" id="SSF158472">
    <property type="entry name" value="HAMP domain-like"/>
    <property type="match status" value="1"/>
</dbReference>
<dbReference type="Pfam" id="PF00672">
    <property type="entry name" value="HAMP"/>
    <property type="match status" value="1"/>
</dbReference>
<dbReference type="InterPro" id="IPR050351">
    <property type="entry name" value="BphY/WalK/GraS-like"/>
</dbReference>
<dbReference type="CDD" id="cd06225">
    <property type="entry name" value="HAMP"/>
    <property type="match status" value="1"/>
</dbReference>
<keyword evidence="5" id="KW-0808">Transferase</keyword>
<evidence type="ECO:0000256" key="2">
    <source>
        <dbReference type="ARBA" id="ARBA00004370"/>
    </source>
</evidence>
<dbReference type="FunFam" id="1.10.287.130:FF:000001">
    <property type="entry name" value="Two-component sensor histidine kinase"/>
    <property type="match status" value="1"/>
</dbReference>
<comment type="catalytic activity">
    <reaction evidence="1">
        <text>ATP + protein L-histidine = ADP + protein N-phospho-L-histidine.</text>
        <dbReference type="EC" id="2.7.13.3"/>
    </reaction>
</comment>
<evidence type="ECO:0000256" key="8">
    <source>
        <dbReference type="ARBA" id="ARBA00023136"/>
    </source>
</evidence>
<dbReference type="GO" id="GO:0000155">
    <property type="term" value="F:phosphorelay sensor kinase activity"/>
    <property type="evidence" value="ECO:0007669"/>
    <property type="project" value="InterPro"/>
</dbReference>
<dbReference type="Gene3D" id="1.10.287.130">
    <property type="match status" value="1"/>
</dbReference>
<dbReference type="Pfam" id="PF00512">
    <property type="entry name" value="HisKA"/>
    <property type="match status" value="1"/>
</dbReference>
<organism evidence="13 14">
    <name type="scientific">Caloranaerobacter azorensis H53214</name>
    <dbReference type="NCBI Taxonomy" id="1156417"/>
    <lineage>
        <taxon>Bacteria</taxon>
        <taxon>Bacillati</taxon>
        <taxon>Bacillota</taxon>
        <taxon>Tissierellia</taxon>
        <taxon>Tissierellales</taxon>
        <taxon>Thermohalobacteraceae</taxon>
        <taxon>Caloranaerobacter</taxon>
    </lineage>
</organism>
<reference evidence="13 14" key="1">
    <citation type="submission" date="2013-12" db="EMBL/GenBank/DDBJ databases">
        <title>Draft genome sequence of Caloranaerobacter sp. H53214.</title>
        <authorList>
            <person name="Jiang L.J."/>
            <person name="Shao Z.Z."/>
            <person name="Long M.N."/>
        </authorList>
    </citation>
    <scope>NUCLEOTIDE SEQUENCE [LARGE SCALE GENOMIC DNA]</scope>
    <source>
        <strain evidence="13 14">H53214</strain>
    </source>
</reference>
<dbReference type="CDD" id="cd00082">
    <property type="entry name" value="HisKA"/>
    <property type="match status" value="1"/>
</dbReference>
<dbReference type="GO" id="GO:0016036">
    <property type="term" value="P:cellular response to phosphate starvation"/>
    <property type="evidence" value="ECO:0007669"/>
    <property type="project" value="TreeGrafter"/>
</dbReference>
<dbReference type="InterPro" id="IPR036890">
    <property type="entry name" value="HATPase_C_sf"/>
</dbReference>
<feature type="coiled-coil region" evidence="9">
    <location>
        <begin position="230"/>
        <end position="257"/>
    </location>
</feature>
<comment type="caution">
    <text evidence="13">The sequence shown here is derived from an EMBL/GenBank/DDBJ whole genome shotgun (WGS) entry which is preliminary data.</text>
</comment>